<dbReference type="HOGENOM" id="CLU_644622_0_0_1"/>
<evidence type="ECO:0000313" key="2">
    <source>
        <dbReference type="Proteomes" id="UP000026960"/>
    </source>
</evidence>
<dbReference type="PaxDb" id="65489-OBART03G21930.1"/>
<keyword evidence="2" id="KW-1185">Reference proteome</keyword>
<dbReference type="Gramene" id="OBART03G21930.1">
    <property type="protein sequence ID" value="OBART03G21930.1"/>
    <property type="gene ID" value="OBART03G21930"/>
</dbReference>
<reference evidence="1" key="2">
    <citation type="submission" date="2015-03" db="UniProtKB">
        <authorList>
            <consortium name="EnsemblPlants"/>
        </authorList>
    </citation>
    <scope>IDENTIFICATION</scope>
</reference>
<dbReference type="AlphaFoldDB" id="A0A0D3FJZ7"/>
<protein>
    <submittedName>
        <fullName evidence="1">Uncharacterized protein</fullName>
    </submittedName>
</protein>
<dbReference type="EnsemblPlants" id="OBART03G21930.1">
    <property type="protein sequence ID" value="OBART03G21930.1"/>
    <property type="gene ID" value="OBART03G21930"/>
</dbReference>
<organism evidence="1">
    <name type="scientific">Oryza barthii</name>
    <dbReference type="NCBI Taxonomy" id="65489"/>
    <lineage>
        <taxon>Eukaryota</taxon>
        <taxon>Viridiplantae</taxon>
        <taxon>Streptophyta</taxon>
        <taxon>Embryophyta</taxon>
        <taxon>Tracheophyta</taxon>
        <taxon>Spermatophyta</taxon>
        <taxon>Magnoliopsida</taxon>
        <taxon>Liliopsida</taxon>
        <taxon>Poales</taxon>
        <taxon>Poaceae</taxon>
        <taxon>BOP clade</taxon>
        <taxon>Oryzoideae</taxon>
        <taxon>Oryzeae</taxon>
        <taxon>Oryzinae</taxon>
        <taxon>Oryza</taxon>
    </lineage>
</organism>
<sequence>MLIGQMKAAGTLLSPDADCKYGQVAAGGFLVRGSITIHTSFKRSGRFFLVISVQLRPMSANYLSISKCKLSLSNASATFSDRVKGGIPVKTRRMITPNIRECCELPGGVELRVHVRQPCRQVWWEGPRLQKQVGHTKAAKLASVVGINEDVARPEITMDQSSRLVRMKEKQSPTNLPNDLVRLLLLLLKILMDERTEDTIRDEIEIGKGQIRHRRPTVPSIKPAPYGLRFIGTLLSPDADCKYGQVAAGGFLVRGSITIHTSFKRSGRFFLVISVQLRPMSANYLSISKCKLSLSNASATFSDRVKGGIPVKTRRMITPNIRECCELPGGVELRVHVRQPCRQVWWEGPRLQKQVGHTKAAKLASVVGINEDVARPEITMDQSSRLVRMKEKQSPTNLPNDLCAVVPRERWRIICANNAVFKISIR</sequence>
<accession>A0A0D3FJZ7</accession>
<proteinExistence type="predicted"/>
<name>A0A0D3FJZ7_9ORYZ</name>
<dbReference type="Proteomes" id="UP000026960">
    <property type="component" value="Chromosome 3"/>
</dbReference>
<reference evidence="1" key="1">
    <citation type="journal article" date="2009" name="Rice">
        <title>De Novo Next Generation Sequencing of Plant Genomes.</title>
        <authorList>
            <person name="Rounsley S."/>
            <person name="Marri P.R."/>
            <person name="Yu Y."/>
            <person name="He R."/>
            <person name="Sisneros N."/>
            <person name="Goicoechea J.L."/>
            <person name="Lee S.J."/>
            <person name="Angelova A."/>
            <person name="Kudrna D."/>
            <person name="Luo M."/>
            <person name="Affourtit J."/>
            <person name="Desany B."/>
            <person name="Knight J."/>
            <person name="Niazi F."/>
            <person name="Egholm M."/>
            <person name="Wing R.A."/>
        </authorList>
    </citation>
    <scope>NUCLEOTIDE SEQUENCE [LARGE SCALE GENOMIC DNA]</scope>
    <source>
        <strain evidence="1">cv. IRGC 105608</strain>
    </source>
</reference>
<evidence type="ECO:0000313" key="1">
    <source>
        <dbReference type="EnsemblPlants" id="OBART03G21930.1"/>
    </source>
</evidence>